<dbReference type="Proteomes" id="UP001172702">
    <property type="component" value="Unassembled WGS sequence"/>
</dbReference>
<feature type="compositionally biased region" description="Basic and acidic residues" evidence="1">
    <location>
        <begin position="67"/>
        <end position="77"/>
    </location>
</feature>
<evidence type="ECO:0000313" key="2">
    <source>
        <dbReference type="EMBL" id="MDN4507912.1"/>
    </source>
</evidence>
<gene>
    <name evidence="2" type="ORF">QYF62_17990</name>
</gene>
<evidence type="ECO:0000313" key="3">
    <source>
        <dbReference type="Proteomes" id="UP001172702"/>
    </source>
</evidence>
<evidence type="ECO:0000256" key="1">
    <source>
        <dbReference type="SAM" id="MobiDB-lite"/>
    </source>
</evidence>
<feature type="compositionally biased region" description="Basic residues" evidence="1">
    <location>
        <begin position="78"/>
        <end position="90"/>
    </location>
</feature>
<accession>A0ABT8H611</accession>
<dbReference type="RefSeq" id="WP_301163230.1">
    <property type="nucleotide sequence ID" value="NZ_JAUHTB010000110.1"/>
</dbReference>
<dbReference type="EMBL" id="JAUHTB010000110">
    <property type="protein sequence ID" value="MDN4507912.1"/>
    <property type="molecule type" value="Genomic_DNA"/>
</dbReference>
<proteinExistence type="predicted"/>
<feature type="compositionally biased region" description="Basic and acidic residues" evidence="1">
    <location>
        <begin position="1"/>
        <end position="31"/>
    </location>
</feature>
<name>A0ABT8H611_9ACTN</name>
<sequence length="131" mass="14622">GEERRRLRMFGKERGEGGVEPEHGQDRRVDEGEPGDGEGALAGGAPPVFGEPGKRGESGGAGAGCGRGEEQTSELKARRERGCRRRREKKKEKGKDEERNMNDGRQEKKRTTKVGKTIRILRQQQHEQNET</sequence>
<feature type="compositionally biased region" description="Basic and acidic residues" evidence="1">
    <location>
        <begin position="91"/>
        <end position="106"/>
    </location>
</feature>
<protein>
    <submittedName>
        <fullName evidence="2">Uncharacterized protein</fullName>
    </submittedName>
</protein>
<organism evidence="2 3">
    <name type="scientific">Dietzia maris</name>
    <dbReference type="NCBI Taxonomy" id="37915"/>
    <lineage>
        <taxon>Bacteria</taxon>
        <taxon>Bacillati</taxon>
        <taxon>Actinomycetota</taxon>
        <taxon>Actinomycetes</taxon>
        <taxon>Mycobacteriales</taxon>
        <taxon>Dietziaceae</taxon>
        <taxon>Dietzia</taxon>
    </lineage>
</organism>
<comment type="caution">
    <text evidence="2">The sequence shown here is derived from an EMBL/GenBank/DDBJ whole genome shotgun (WGS) entry which is preliminary data.</text>
</comment>
<feature type="region of interest" description="Disordered" evidence="1">
    <location>
        <begin position="1"/>
        <end position="131"/>
    </location>
</feature>
<keyword evidence="3" id="KW-1185">Reference proteome</keyword>
<reference evidence="2 3" key="1">
    <citation type="submission" date="2023-07" db="EMBL/GenBank/DDBJ databases">
        <title>Strategy for survival of the halotoleranting strain Dietzia MX2 from the Yakshinskoe mineral salts deposit.</title>
        <authorList>
            <person name="Kharitonova M.A."/>
            <person name="Kupriyanova-Ashina F.G."/>
            <person name="Shakirov T.R."/>
            <person name="Vafina M.S."/>
            <person name="Ilinskaya O.N."/>
        </authorList>
    </citation>
    <scope>NUCLEOTIDE SEQUENCE [LARGE SCALE GENOMIC DNA]</scope>
    <source>
        <strain evidence="2 3">MX2</strain>
    </source>
</reference>
<feature type="non-terminal residue" evidence="2">
    <location>
        <position position="1"/>
    </location>
</feature>